<sequence length="321" mass="35326">MNLIDLLSKISTEHQHALSWFVKNSGEEDVPFTPKFDGIQIVSPAQGIYKPASSVYALSVKETLGGSYPDQKPVYMADGSWLYAYHQQGDNSKTDRDKLSANRALMKNISDLVPVGVWLQTQSKGRKGAQYKIGIALPVAWVSGFFILVGASPTGDIPDDIPSPAETFTFILQKNQEEIVNTEGFFDPSSVVDERKKALRAIVQRQGQSSFRKKVLHAYGGKCPITGCDIEEALEAAHITPYMGTSTNSVQNGLPLRGDIHTLWDLGYICVDSSDMTVLLHPKLQSSEYGKHHGMALRLPKNVSDAPSKSALDEHRDFCDL</sequence>
<proteinExistence type="predicted"/>
<dbReference type="EMBL" id="VIVN01000001">
    <property type="protein sequence ID" value="TWE08740.1"/>
    <property type="molecule type" value="Genomic_DNA"/>
</dbReference>
<accession>A0A561DZI6</accession>
<keyword evidence="2" id="KW-0540">Nuclease</keyword>
<reference evidence="2 3" key="1">
    <citation type="submission" date="2019-06" db="EMBL/GenBank/DDBJ databases">
        <title>Sorghum-associated microbial communities from plants grown in Nebraska, USA.</title>
        <authorList>
            <person name="Schachtman D."/>
        </authorList>
    </citation>
    <scope>NUCLEOTIDE SEQUENCE [LARGE SCALE GENOMIC DNA]</scope>
    <source>
        <strain evidence="2 3">2482</strain>
    </source>
</reference>
<feature type="domain" description="HNH nuclease" evidence="1">
    <location>
        <begin position="223"/>
        <end position="272"/>
    </location>
</feature>
<dbReference type="InterPro" id="IPR003615">
    <property type="entry name" value="HNH_nuc"/>
</dbReference>
<gene>
    <name evidence="2" type="ORF">FB550_101768</name>
</gene>
<dbReference type="RefSeq" id="WP_144562375.1">
    <property type="nucleotide sequence ID" value="NZ_VIVN01000001.1"/>
</dbReference>
<evidence type="ECO:0000313" key="3">
    <source>
        <dbReference type="Proteomes" id="UP000319671"/>
    </source>
</evidence>
<dbReference type="AlphaFoldDB" id="A0A561DZI6"/>
<name>A0A561DZI6_9BACI</name>
<dbReference type="Proteomes" id="UP000319671">
    <property type="component" value="Unassembled WGS sequence"/>
</dbReference>
<evidence type="ECO:0000313" key="2">
    <source>
        <dbReference type="EMBL" id="TWE08740.1"/>
    </source>
</evidence>
<organism evidence="2 3">
    <name type="scientific">Neobacillus bataviensis</name>
    <dbReference type="NCBI Taxonomy" id="220685"/>
    <lineage>
        <taxon>Bacteria</taxon>
        <taxon>Bacillati</taxon>
        <taxon>Bacillota</taxon>
        <taxon>Bacilli</taxon>
        <taxon>Bacillales</taxon>
        <taxon>Bacillaceae</taxon>
        <taxon>Neobacillus</taxon>
    </lineage>
</organism>
<evidence type="ECO:0000259" key="1">
    <source>
        <dbReference type="Pfam" id="PF13391"/>
    </source>
</evidence>
<dbReference type="GO" id="GO:0004519">
    <property type="term" value="F:endonuclease activity"/>
    <property type="evidence" value="ECO:0007669"/>
    <property type="project" value="UniProtKB-KW"/>
</dbReference>
<dbReference type="Pfam" id="PF13391">
    <property type="entry name" value="HNH_2"/>
    <property type="match status" value="1"/>
</dbReference>
<keyword evidence="2" id="KW-0255">Endonuclease</keyword>
<keyword evidence="3" id="KW-1185">Reference proteome</keyword>
<comment type="caution">
    <text evidence="2">The sequence shown here is derived from an EMBL/GenBank/DDBJ whole genome shotgun (WGS) entry which is preliminary data.</text>
</comment>
<keyword evidence="2" id="KW-0378">Hydrolase</keyword>
<protein>
    <submittedName>
        <fullName evidence="2">HNH endonuclease</fullName>
    </submittedName>
</protein>